<feature type="transmembrane region" description="Helical" evidence="1">
    <location>
        <begin position="50"/>
        <end position="70"/>
    </location>
</feature>
<name>A0A1W6JQ28_9CAUD</name>
<organism evidence="2 3">
    <name type="scientific">Staphylococcus phage IME1346_01</name>
    <dbReference type="NCBI Taxonomy" id="1965492"/>
    <lineage>
        <taxon>Viruses</taxon>
        <taxon>Duplodnaviria</taxon>
        <taxon>Heunggongvirae</taxon>
        <taxon>Uroviricota</taxon>
        <taxon>Caudoviricetes</taxon>
        <taxon>Bronfenbrennervirinae</taxon>
        <taxon>Peeveelvirus</taxon>
        <taxon>Peeveelvirus pv13</taxon>
    </lineage>
</organism>
<evidence type="ECO:0000256" key="1">
    <source>
        <dbReference type="SAM" id="Phobius"/>
    </source>
</evidence>
<sequence>MKAKNSDFKGGDKMDLNKINVFFNFLVANLVSILFLLGLFVVNVSVYKAFGQNIGLLCIGITLIVISLILNHESNQERS</sequence>
<keyword evidence="1" id="KW-0472">Membrane</keyword>
<evidence type="ECO:0000313" key="2">
    <source>
        <dbReference type="EMBL" id="ARM68306.1"/>
    </source>
</evidence>
<protein>
    <submittedName>
        <fullName evidence="2">Uncharacterized protein</fullName>
    </submittedName>
</protein>
<dbReference type="EMBL" id="KY653125">
    <property type="protein sequence ID" value="ARM68306.1"/>
    <property type="molecule type" value="Genomic_DNA"/>
</dbReference>
<keyword evidence="1" id="KW-0812">Transmembrane</keyword>
<accession>A0A1W6JQ28</accession>
<dbReference type="Proteomes" id="UP000223902">
    <property type="component" value="Segment"/>
</dbReference>
<feature type="transmembrane region" description="Helical" evidence="1">
    <location>
        <begin position="21"/>
        <end position="44"/>
    </location>
</feature>
<dbReference type="SMR" id="A0A1W6JQ28"/>
<evidence type="ECO:0000313" key="3">
    <source>
        <dbReference type="Proteomes" id="UP000223902"/>
    </source>
</evidence>
<reference evidence="2 3" key="1">
    <citation type="submission" date="2017-02" db="EMBL/GenBank/DDBJ databases">
        <title>Analysis of active prophages from bacterial high-throughput sequencing data.</title>
        <authorList>
            <person name="Sun Q."/>
            <person name="Zhang X."/>
            <person name="Xing S."/>
            <person name="Tong Y.-G."/>
        </authorList>
    </citation>
    <scope>NUCLEOTIDE SEQUENCE [LARGE SCALE GENOMIC DNA]</scope>
</reference>
<proteinExistence type="predicted"/>
<keyword evidence="1" id="KW-1133">Transmembrane helix</keyword>